<dbReference type="Proteomes" id="UP001178507">
    <property type="component" value="Unassembled WGS sequence"/>
</dbReference>
<name>A0AA36NKN7_9DINO</name>
<dbReference type="Gene3D" id="1.25.40.10">
    <property type="entry name" value="Tetratricopeptide repeat domain"/>
    <property type="match status" value="1"/>
</dbReference>
<evidence type="ECO:0000313" key="3">
    <source>
        <dbReference type="Proteomes" id="UP001178507"/>
    </source>
</evidence>
<dbReference type="Pfam" id="PF12739">
    <property type="entry name" value="TRAPPC-Trs85"/>
    <property type="match status" value="1"/>
</dbReference>
<organism evidence="2 3">
    <name type="scientific">Effrenium voratum</name>
    <dbReference type="NCBI Taxonomy" id="2562239"/>
    <lineage>
        <taxon>Eukaryota</taxon>
        <taxon>Sar</taxon>
        <taxon>Alveolata</taxon>
        <taxon>Dinophyceae</taxon>
        <taxon>Suessiales</taxon>
        <taxon>Symbiodiniaceae</taxon>
        <taxon>Effrenium</taxon>
    </lineage>
</organism>
<dbReference type="SUPFAM" id="SSF48452">
    <property type="entry name" value="TPR-like"/>
    <property type="match status" value="1"/>
</dbReference>
<dbReference type="InterPro" id="IPR057651">
    <property type="entry name" value="Ig_TPPC8_C"/>
</dbReference>
<protein>
    <recommendedName>
        <fullName evidence="1">TPPC8 C-terminal Ig-like domain-containing protein</fullName>
    </recommendedName>
</protein>
<reference evidence="2" key="1">
    <citation type="submission" date="2023-08" db="EMBL/GenBank/DDBJ databases">
        <authorList>
            <person name="Chen Y."/>
            <person name="Shah S."/>
            <person name="Dougan E. K."/>
            <person name="Thang M."/>
            <person name="Chan C."/>
        </authorList>
    </citation>
    <scope>NUCLEOTIDE SEQUENCE</scope>
</reference>
<dbReference type="PANTHER" id="PTHR12975">
    <property type="entry name" value="TRANSPORT PROTEIN TRAPP"/>
    <property type="match status" value="1"/>
</dbReference>
<feature type="domain" description="TPPC8 C-terminal Ig-like" evidence="1">
    <location>
        <begin position="729"/>
        <end position="799"/>
    </location>
</feature>
<gene>
    <name evidence="2" type="ORF">EVOR1521_LOCUS31735</name>
</gene>
<proteinExistence type="predicted"/>
<evidence type="ECO:0000313" key="2">
    <source>
        <dbReference type="EMBL" id="CAJ1411067.1"/>
    </source>
</evidence>
<keyword evidence="3" id="KW-1185">Reference proteome</keyword>
<dbReference type="PANTHER" id="PTHR12975:SF6">
    <property type="entry name" value="TRAFFICKING PROTEIN PARTICLE COMPLEX SUBUNIT 8"/>
    <property type="match status" value="1"/>
</dbReference>
<dbReference type="Pfam" id="PF24542">
    <property type="entry name" value="Ig_TPPC8_C"/>
    <property type="match status" value="1"/>
</dbReference>
<comment type="caution">
    <text evidence="2">The sequence shown here is derived from an EMBL/GenBank/DDBJ whole genome shotgun (WGS) entry which is preliminary data.</text>
</comment>
<dbReference type="GO" id="GO:1990072">
    <property type="term" value="C:TRAPPIII protein complex"/>
    <property type="evidence" value="ECO:0007669"/>
    <property type="project" value="TreeGrafter"/>
</dbReference>
<dbReference type="InterPro" id="IPR011990">
    <property type="entry name" value="TPR-like_helical_dom_sf"/>
</dbReference>
<accession>A0AA36NKN7</accession>
<evidence type="ECO:0000259" key="1">
    <source>
        <dbReference type="Pfam" id="PF24542"/>
    </source>
</evidence>
<dbReference type="AlphaFoldDB" id="A0AA36NKN7"/>
<dbReference type="InterPro" id="IPR024420">
    <property type="entry name" value="TRAPP_III_complex_Trs85"/>
</dbReference>
<dbReference type="EMBL" id="CAUJNA010003854">
    <property type="protein sequence ID" value="CAJ1411067.1"/>
    <property type="molecule type" value="Genomic_DNA"/>
</dbReference>
<sequence>MRLAGDLSFHLRDYEAALGYYRNVVSDFKQDKSWKHAAGAYEMWGLCTYITNGARSEWNRCMESAYEHYLQASSSRLAMRALVLHQAMVCDLRDAALRLMKVNGDLPDNNLRNALILEQAGQLYHASGSPRKGAFHLVLAGHTYNKLGFKRLALFTYQAVVDLYLGKGWFHITDHFLFTMARQTFSLGLKDESLTHFLQLLNSFSDADKKVGIQAERENTYIKEFLFVIKDWVKKCCSEGEVKSIDLQIPCLHPEVRVVLVDDVPREAAEVVEAPMPWDTLGEKVLPGIGLEDKQELQWRQRSDVRIFDSLRRVTTVGAEVVVELTLTNPMRVQWEMRAVSLTGELETSEDGDASCVDFAPQDVTLGPLEQAKLRLTAVPRREGLLQLRSVKWNLFDCDQVVCERPLQLKGRRLRATLEQRASRSGVYSTDLRLQVKVRARKPRLAARLEGWPDKGNGHPQLLQGQLHRCSLVLNADADCPLSFVQVATSHPNFVAFEPEHNSDVVLRPEGLRLSKLSGELRIPVLVSVDLCGLHQLRLLVLAEAQGGGPDGPKSERQWITLEESLLVEPALSMTARPSPSYSAEGRIVFTCLVENRGSQDLEVDGMQCFSKGLLDLRSCGPGRQQVLQPGQSAQLLYSLHPQEPAAECSSARSRMLLASRPAAAPPSRRRDASRRDAPSVDLVAQWHCSGVVGEACALQVPLERPEAPPCPLDLHLLAPEVAEAPDTMVPVTVRIRNASLAGAVSFYFVAESTADIAWVGCERSEVIRLPPNTSHTATVHAYFTQPGVYNLNRFRLYVVGMPSVPLDS</sequence>